<evidence type="ECO:0000313" key="2">
    <source>
        <dbReference type="EMBL" id="SMF78245.1"/>
    </source>
</evidence>
<keyword evidence="1" id="KW-0472">Membrane</keyword>
<dbReference type="Proteomes" id="UP000192917">
    <property type="component" value="Unassembled WGS sequence"/>
</dbReference>
<organism evidence="2 3">
    <name type="scientific">Tistlia consotensis USBA 355</name>
    <dbReference type="NCBI Taxonomy" id="560819"/>
    <lineage>
        <taxon>Bacteria</taxon>
        <taxon>Pseudomonadati</taxon>
        <taxon>Pseudomonadota</taxon>
        <taxon>Alphaproteobacteria</taxon>
        <taxon>Rhodospirillales</taxon>
        <taxon>Rhodovibrionaceae</taxon>
        <taxon>Tistlia</taxon>
    </lineage>
</organism>
<keyword evidence="3" id="KW-1185">Reference proteome</keyword>
<gene>
    <name evidence="2" type="ORF">SAMN05428998_13824</name>
</gene>
<dbReference type="STRING" id="560819.SAMN05428998_13824"/>
<evidence type="ECO:0000256" key="1">
    <source>
        <dbReference type="SAM" id="Phobius"/>
    </source>
</evidence>
<name>A0A1Y6CUL8_9PROT</name>
<accession>A0A1Y6CUL8</accession>
<sequence>MTGDDDTLWQELNAYVDGELPPGRAARLAQAIAADRGTARQAALLSRMKAGLADSVELPPSLLSLPEPQPARMPARRPLTATLAAAVAGLLVLGGASLWLLRVAPEAGAPAGLGAEAPLRGWLAEAVALHHALAVGRSPAPDASRVSATFPGLLPDLSAARLTPGPVRPADLPELGRGAAVQYLGRHGCRVSLVALEQIDGTLPEALQDIRQDEVEAYRWRVGAIGYLLVAEGMDPGRLRAIAETAYEATRRFRPPDAAGRARLADARRRAAPCRA</sequence>
<feature type="transmembrane region" description="Helical" evidence="1">
    <location>
        <begin position="79"/>
        <end position="101"/>
    </location>
</feature>
<keyword evidence="1" id="KW-1133">Transmembrane helix</keyword>
<dbReference type="AlphaFoldDB" id="A0A1Y6CUL8"/>
<keyword evidence="1 2" id="KW-0812">Transmembrane</keyword>
<dbReference type="EMBL" id="FWZX01000038">
    <property type="protein sequence ID" value="SMF78245.1"/>
    <property type="molecule type" value="Genomic_DNA"/>
</dbReference>
<reference evidence="2 3" key="1">
    <citation type="submission" date="2017-04" db="EMBL/GenBank/DDBJ databases">
        <authorList>
            <person name="Afonso C.L."/>
            <person name="Miller P.J."/>
            <person name="Scott M.A."/>
            <person name="Spackman E."/>
            <person name="Goraichik I."/>
            <person name="Dimitrov K.M."/>
            <person name="Suarez D.L."/>
            <person name="Swayne D.E."/>
        </authorList>
    </citation>
    <scope>NUCLEOTIDE SEQUENCE [LARGE SCALE GENOMIC DNA]</scope>
    <source>
        <strain evidence="2 3">USBA 355</strain>
    </source>
</reference>
<evidence type="ECO:0000313" key="3">
    <source>
        <dbReference type="Proteomes" id="UP000192917"/>
    </source>
</evidence>
<proteinExistence type="predicted"/>
<dbReference type="RefSeq" id="WP_085126144.1">
    <property type="nucleotide sequence ID" value="NZ_FWZX01000038.1"/>
</dbReference>
<protein>
    <submittedName>
        <fullName evidence="2">Transmembrane transcriptional regulator (Anti-sigma factor RsiW)</fullName>
    </submittedName>
</protein>